<evidence type="ECO:0000313" key="2">
    <source>
        <dbReference type="Proteomes" id="UP000315303"/>
    </source>
</evidence>
<name>A0A502KS27_9GAMM</name>
<dbReference type="RefSeq" id="WP_140605231.1">
    <property type="nucleotide sequence ID" value="NZ_SAWY01000038.1"/>
</dbReference>
<keyword evidence="2" id="KW-1185">Reference proteome</keyword>
<reference evidence="1 2" key="1">
    <citation type="submission" date="2019-01" db="EMBL/GenBank/DDBJ databases">
        <title>Litorilituus lipolytica sp. nov., isolated from intertidal sand of the Yellow Sea in China.</title>
        <authorList>
            <person name="Liu A."/>
        </authorList>
    </citation>
    <scope>NUCLEOTIDE SEQUENCE [LARGE SCALE GENOMIC DNA]</scope>
    <source>
        <strain evidence="1 2">RZ04</strain>
    </source>
</reference>
<evidence type="ECO:0000313" key="1">
    <source>
        <dbReference type="EMBL" id="TPH12831.1"/>
    </source>
</evidence>
<sequence>MSFKAFTNSVFNIARRRKALESYPWWSELNYAQKLSAGSLFNFGYDIEFIRREDDITLVVMSLDNVTVTVNQDGLIDTHPDIKRRRN</sequence>
<protein>
    <submittedName>
        <fullName evidence="1">Uncharacterized protein</fullName>
    </submittedName>
</protein>
<dbReference type="AlphaFoldDB" id="A0A502KS27"/>
<gene>
    <name evidence="1" type="ORF">EPA86_15530</name>
</gene>
<dbReference type="Proteomes" id="UP000315303">
    <property type="component" value="Unassembled WGS sequence"/>
</dbReference>
<organism evidence="1 2">
    <name type="scientific">Litorilituus lipolyticus</name>
    <dbReference type="NCBI Taxonomy" id="2491017"/>
    <lineage>
        <taxon>Bacteria</taxon>
        <taxon>Pseudomonadati</taxon>
        <taxon>Pseudomonadota</taxon>
        <taxon>Gammaproteobacteria</taxon>
        <taxon>Alteromonadales</taxon>
        <taxon>Colwelliaceae</taxon>
        <taxon>Litorilituus</taxon>
    </lineage>
</organism>
<dbReference type="OrthoDB" id="6401044at2"/>
<proteinExistence type="predicted"/>
<dbReference type="EMBL" id="SAWY01000038">
    <property type="protein sequence ID" value="TPH12831.1"/>
    <property type="molecule type" value="Genomic_DNA"/>
</dbReference>
<comment type="caution">
    <text evidence="1">The sequence shown here is derived from an EMBL/GenBank/DDBJ whole genome shotgun (WGS) entry which is preliminary data.</text>
</comment>
<accession>A0A502KS27</accession>